<dbReference type="KEGG" id="haq:DU484_07395"/>
<dbReference type="RefSeq" id="WP_114605549.1">
    <property type="nucleotide sequence ID" value="NZ_CP031148.1"/>
</dbReference>
<dbReference type="GeneID" id="37286791"/>
<evidence type="ECO:0000313" key="4">
    <source>
        <dbReference type="Proteomes" id="UP000252985"/>
    </source>
</evidence>
<evidence type="ECO:0000256" key="1">
    <source>
        <dbReference type="ARBA" id="ARBA00022679"/>
    </source>
</evidence>
<dbReference type="InterPro" id="IPR028098">
    <property type="entry name" value="Glyco_trans_4-like_N"/>
</dbReference>
<evidence type="ECO:0000259" key="2">
    <source>
        <dbReference type="Pfam" id="PF13439"/>
    </source>
</evidence>
<dbReference type="GO" id="GO:0016757">
    <property type="term" value="F:glycosyltransferase activity"/>
    <property type="evidence" value="ECO:0007669"/>
    <property type="project" value="TreeGrafter"/>
</dbReference>
<dbReference type="PANTHER" id="PTHR46401">
    <property type="entry name" value="GLYCOSYLTRANSFERASE WBBK-RELATED"/>
    <property type="match status" value="1"/>
</dbReference>
<accession>A0A345EBX8</accession>
<dbReference type="Pfam" id="PF13692">
    <property type="entry name" value="Glyco_trans_1_4"/>
    <property type="match status" value="1"/>
</dbReference>
<dbReference type="EMBL" id="CP031148">
    <property type="protein sequence ID" value="AXG09700.1"/>
    <property type="molecule type" value="Genomic_DNA"/>
</dbReference>
<dbReference type="PANTHER" id="PTHR46401:SF2">
    <property type="entry name" value="GLYCOSYLTRANSFERASE WBBK-RELATED"/>
    <property type="match status" value="1"/>
</dbReference>
<protein>
    <submittedName>
        <fullName evidence="3">Glycosyltransferase</fullName>
    </submittedName>
</protein>
<sequence length="369" mass="41939">MDSLHLTTVHNPTDTRIFDKEAISLVNAGFDVGILAHNTQDQNRNGVRFYGLGSVSTRLERWQSIPTVARTAKRLDASIYHFHDPELIPVGLYLSATTDSAVVYDVHEDYGHVATTREWIPKPASIPLSYAIPKIEQRVAEEFDGIVTVSDWIAAPFRDCEIPVTVAHNFPRTESLQPATGQVERNQEHVLCYVGGLQKLRGIYRMLELLEALLERGVDVELWALGEWSPDEDQAHVERFIHQRDLERYVRFPGYLAYDEMFQYLHSADVGLALVDVEHYKKTVPTKFFEYLYAGLPIVTTPVNAVKAFMPEQYCHVVPQGDTEAAADAVETAIQQDYDPVQMRSLVETKYSWEAEAKKLIALYEQLLE</sequence>
<dbReference type="Pfam" id="PF13439">
    <property type="entry name" value="Glyco_transf_4"/>
    <property type="match status" value="1"/>
</dbReference>
<dbReference type="CDD" id="cd03801">
    <property type="entry name" value="GT4_PimA-like"/>
    <property type="match status" value="1"/>
</dbReference>
<dbReference type="SUPFAM" id="SSF53756">
    <property type="entry name" value="UDP-Glycosyltransferase/glycogen phosphorylase"/>
    <property type="match status" value="1"/>
</dbReference>
<dbReference type="Gene3D" id="3.40.50.2000">
    <property type="entry name" value="Glycogen Phosphorylase B"/>
    <property type="match status" value="2"/>
</dbReference>
<name>A0A345EBX8_9EURY</name>
<evidence type="ECO:0000313" key="3">
    <source>
        <dbReference type="EMBL" id="AXG09700.1"/>
    </source>
</evidence>
<reference evidence="3 4" key="1">
    <citation type="submission" date="2018-07" db="EMBL/GenBank/DDBJ databases">
        <title>Genome sequences of Haloplanus sp. CBA1112.</title>
        <authorList>
            <person name="Kim Y.B."/>
            <person name="Roh S.W."/>
        </authorList>
    </citation>
    <scope>NUCLEOTIDE SEQUENCE [LARGE SCALE GENOMIC DNA]</scope>
    <source>
        <strain evidence="3 4">CBA1112</strain>
    </source>
</reference>
<dbReference type="AlphaFoldDB" id="A0A345EBX8"/>
<organism evidence="3 4">
    <name type="scientific">Haloplanus rubicundus</name>
    <dbReference type="NCBI Taxonomy" id="1547898"/>
    <lineage>
        <taxon>Archaea</taxon>
        <taxon>Methanobacteriati</taxon>
        <taxon>Methanobacteriota</taxon>
        <taxon>Stenosarchaea group</taxon>
        <taxon>Halobacteria</taxon>
        <taxon>Halobacteriales</taxon>
        <taxon>Haloferacaceae</taxon>
        <taxon>Haloplanus</taxon>
    </lineage>
</organism>
<gene>
    <name evidence="3" type="ORF">DU484_07395</name>
</gene>
<proteinExistence type="predicted"/>
<keyword evidence="1 3" id="KW-0808">Transferase</keyword>
<dbReference type="Proteomes" id="UP000252985">
    <property type="component" value="Chromosome"/>
</dbReference>
<feature type="domain" description="Glycosyltransferase subfamily 4-like N-terminal" evidence="2">
    <location>
        <begin position="24"/>
        <end position="170"/>
    </location>
</feature>